<evidence type="ECO:0000256" key="4">
    <source>
        <dbReference type="ARBA" id="ARBA00022643"/>
    </source>
</evidence>
<evidence type="ECO:0000256" key="6">
    <source>
        <dbReference type="HAMAP-Rule" id="MF_00479"/>
    </source>
</evidence>
<dbReference type="OrthoDB" id="9784165at2"/>
<dbReference type="GO" id="GO:0010181">
    <property type="term" value="F:FMN binding"/>
    <property type="evidence" value="ECO:0007669"/>
    <property type="project" value="InterPro"/>
</dbReference>
<keyword evidence="6" id="KW-1278">Translocase</keyword>
<dbReference type="GO" id="GO:0009055">
    <property type="term" value="F:electron transfer activity"/>
    <property type="evidence" value="ECO:0007669"/>
    <property type="project" value="InterPro"/>
</dbReference>
<comment type="cofactor">
    <cofactor evidence="6">
        <name>FMN</name>
        <dbReference type="ChEBI" id="CHEBI:58210"/>
    </cofactor>
</comment>
<keyword evidence="2 6" id="KW-0597">Phosphoprotein</keyword>
<comment type="similarity">
    <text evidence="6">Belongs to the RnfG family.</text>
</comment>
<dbReference type="NCBIfam" id="NF002519">
    <property type="entry name" value="PRK01908.1"/>
    <property type="match status" value="1"/>
</dbReference>
<evidence type="ECO:0000256" key="3">
    <source>
        <dbReference type="ARBA" id="ARBA00022630"/>
    </source>
</evidence>
<comment type="caution">
    <text evidence="9">The sequence shown here is derived from an EMBL/GenBank/DDBJ whole genome shotgun (WGS) entry which is preliminary data.</text>
</comment>
<proteinExistence type="inferred from homology"/>
<dbReference type="PANTHER" id="PTHR36118">
    <property type="entry name" value="ION-TRANSLOCATING OXIDOREDUCTASE COMPLEX SUBUNIT G"/>
    <property type="match status" value="1"/>
</dbReference>
<dbReference type="InterPro" id="IPR010209">
    <property type="entry name" value="Ion_transpt_RnfG/RsxG"/>
</dbReference>
<dbReference type="PANTHER" id="PTHR36118:SF1">
    <property type="entry name" value="ION-TRANSLOCATING OXIDOREDUCTASE COMPLEX SUBUNIT G"/>
    <property type="match status" value="1"/>
</dbReference>
<evidence type="ECO:0000256" key="2">
    <source>
        <dbReference type="ARBA" id="ARBA00022553"/>
    </source>
</evidence>
<feature type="modified residue" description="FMN phosphoryl threonine" evidence="6">
    <location>
        <position position="186"/>
    </location>
</feature>
<dbReference type="EC" id="7.-.-.-" evidence="6"/>
<sequence length="225" mass="24239">MVQGGACMSSLALKQFKETVSYQSLLLGGVTALATAILFLVANLTASAIQQQNAQDKMDGLNQVLPPSLYSNDLLATERGWLISDASYRVFIAKNASEAITGLAIQSVAKGYSGDIQLLVGLDAQQQIIAVRVLSHTETPGLGDKIERAKSDWVDSFYQQSLQRLSMKQWAVKKDGGVFDQFTGATITPRAVVGQVQQTLLAVQQEILPTLLSEGYELAKGDSDE</sequence>
<evidence type="ECO:0000313" key="10">
    <source>
        <dbReference type="Proteomes" id="UP000321764"/>
    </source>
</evidence>
<dbReference type="NCBIfam" id="TIGR01947">
    <property type="entry name" value="rnfG"/>
    <property type="match status" value="1"/>
</dbReference>
<evidence type="ECO:0000256" key="7">
    <source>
        <dbReference type="SAM" id="Phobius"/>
    </source>
</evidence>
<keyword evidence="1 6" id="KW-0813">Transport</keyword>
<comment type="function">
    <text evidence="6">Part of a membrane-bound complex that couples electron transfer with translocation of ions across the membrane.</text>
</comment>
<gene>
    <name evidence="9" type="primary">rsxG</name>
    <name evidence="6" type="synonym">rnfG</name>
    <name evidence="9" type="ORF">FME95_00140</name>
</gene>
<keyword evidence="3 6" id="KW-0285">Flavoprotein</keyword>
<dbReference type="GO" id="GO:0005886">
    <property type="term" value="C:plasma membrane"/>
    <property type="evidence" value="ECO:0007669"/>
    <property type="project" value="UniProtKB-SubCell"/>
</dbReference>
<dbReference type="AlphaFoldDB" id="A0A5C8Z855"/>
<feature type="transmembrane region" description="Helical" evidence="7">
    <location>
        <begin position="20"/>
        <end position="42"/>
    </location>
</feature>
<keyword evidence="6" id="KW-1003">Cell membrane</keyword>
<name>A0A5C8Z855_9GAMM</name>
<dbReference type="SMART" id="SM00900">
    <property type="entry name" value="FMN_bind"/>
    <property type="match status" value="1"/>
</dbReference>
<comment type="subunit">
    <text evidence="6">The complex is composed of six subunits: RnfA, RnfB, RnfC, RnfD, RnfE and RnfG.</text>
</comment>
<evidence type="ECO:0000256" key="1">
    <source>
        <dbReference type="ARBA" id="ARBA00022448"/>
    </source>
</evidence>
<keyword evidence="6 7" id="KW-0472">Membrane</keyword>
<organism evidence="9 10">
    <name type="scientific">Reinekea thalattae</name>
    <dbReference type="NCBI Taxonomy" id="2593301"/>
    <lineage>
        <taxon>Bacteria</taxon>
        <taxon>Pseudomonadati</taxon>
        <taxon>Pseudomonadota</taxon>
        <taxon>Gammaproteobacteria</taxon>
        <taxon>Oceanospirillales</taxon>
        <taxon>Saccharospirillaceae</taxon>
        <taxon>Reinekea</taxon>
    </lineage>
</organism>
<feature type="domain" description="FMN-binding" evidence="8">
    <location>
        <begin position="111"/>
        <end position="203"/>
    </location>
</feature>
<dbReference type="GO" id="GO:0022900">
    <property type="term" value="P:electron transport chain"/>
    <property type="evidence" value="ECO:0007669"/>
    <property type="project" value="UniProtKB-UniRule"/>
</dbReference>
<evidence type="ECO:0000313" key="9">
    <source>
        <dbReference type="EMBL" id="TXR53026.1"/>
    </source>
</evidence>
<keyword evidence="4 6" id="KW-0288">FMN</keyword>
<dbReference type="InterPro" id="IPR007329">
    <property type="entry name" value="FMN-bd"/>
</dbReference>
<keyword evidence="6" id="KW-0997">Cell inner membrane</keyword>
<reference evidence="9 10" key="1">
    <citation type="submission" date="2019-07" db="EMBL/GenBank/DDBJ databases">
        <title>Reinekea sp. strain SSH23 genome sequencing and assembly.</title>
        <authorList>
            <person name="Kim I."/>
        </authorList>
    </citation>
    <scope>NUCLEOTIDE SEQUENCE [LARGE SCALE GENOMIC DNA]</scope>
    <source>
        <strain evidence="9 10">SSH23</strain>
    </source>
</reference>
<dbReference type="Proteomes" id="UP000321764">
    <property type="component" value="Unassembled WGS sequence"/>
</dbReference>
<dbReference type="HAMAP" id="MF_00479">
    <property type="entry name" value="RsxG_RnfG"/>
    <property type="match status" value="1"/>
</dbReference>
<keyword evidence="6 7" id="KW-1133">Transmembrane helix</keyword>
<keyword evidence="6 7" id="KW-0812">Transmembrane</keyword>
<keyword evidence="5 6" id="KW-0249">Electron transport</keyword>
<comment type="subcellular location">
    <subcellularLocation>
        <location evidence="6">Cell inner membrane</location>
        <topology evidence="6">Single-pass membrane protein</topology>
    </subcellularLocation>
</comment>
<evidence type="ECO:0000259" key="8">
    <source>
        <dbReference type="SMART" id="SM00900"/>
    </source>
</evidence>
<protein>
    <recommendedName>
        <fullName evidence="6">Ion-translocating oxidoreductase complex subunit G</fullName>
        <ecNumber evidence="6">7.-.-.-</ecNumber>
    </recommendedName>
    <alternativeName>
        <fullName evidence="6">Rnf electron transport complex subunit G</fullName>
    </alternativeName>
</protein>
<dbReference type="PIRSF" id="PIRSF006091">
    <property type="entry name" value="E_trnsport_RnfG"/>
    <property type="match status" value="1"/>
</dbReference>
<accession>A0A5C8Z855</accession>
<evidence type="ECO:0000256" key="5">
    <source>
        <dbReference type="ARBA" id="ARBA00022982"/>
    </source>
</evidence>
<dbReference type="Pfam" id="PF04205">
    <property type="entry name" value="FMN_bind"/>
    <property type="match status" value="1"/>
</dbReference>
<dbReference type="EMBL" id="VKAD01000001">
    <property type="protein sequence ID" value="TXR53026.1"/>
    <property type="molecule type" value="Genomic_DNA"/>
</dbReference>
<keyword evidence="10" id="KW-1185">Reference proteome</keyword>